<sequence length="451" mass="53048">MPQKEETGWKQSAEYWKVPEEIQLGMWEMEIDQSTGRHLLSVQEGSGLPLEIPQSLDGEASYCWWHERILRRDRDNVNETIQVMIASGRLTEMEFVWNHPQRGQVSMCWTGICSKSEHNVAELKGYYRIMDDIIRLPSKADSQNIVVEKKYLIKSDFYQTMLSETTGYMEVELDSGIIHSSGGIWEKYAQMSQERHLNFQAIGKKYIKEVVIKQDYDLYRDSMDLEKIRKMYREGTETMTCQFRRLVEDAVYHWMELVIHVFEEKESGKTYGLFYIKDIDETKKKHLKQERAAAMDPLTKVMNRRNFEMSVREVIRQQKRTRGCALLIFDIDNFKKINDGRGHQAGDDVLKEFAVVLTEAFRKSDDIGRFGGDEFMVFVQNMPRHTIDQRLRSIQKRLKNSKTVLVTCSIGIYILTDEALSYKQCMERADQAMYMSKKRGKDTFCYWDEIS</sequence>
<gene>
    <name evidence="2" type="ORF">H9754_00180</name>
</gene>
<dbReference type="InterPro" id="IPR000160">
    <property type="entry name" value="GGDEF_dom"/>
</dbReference>
<reference evidence="2" key="2">
    <citation type="submission" date="2021-04" db="EMBL/GenBank/DDBJ databases">
        <authorList>
            <person name="Gilroy R."/>
        </authorList>
    </citation>
    <scope>NUCLEOTIDE SEQUENCE</scope>
    <source>
        <strain evidence="2">ChiSjej3B21-8574</strain>
    </source>
</reference>
<dbReference type="Gene3D" id="3.30.70.270">
    <property type="match status" value="1"/>
</dbReference>
<dbReference type="PROSITE" id="PS50887">
    <property type="entry name" value="GGDEF"/>
    <property type="match status" value="1"/>
</dbReference>
<dbReference type="InterPro" id="IPR029787">
    <property type="entry name" value="Nucleotide_cyclase"/>
</dbReference>
<dbReference type="InterPro" id="IPR050469">
    <property type="entry name" value="Diguanylate_Cyclase"/>
</dbReference>
<organism evidence="2 3">
    <name type="scientific">Candidatus Anaerostipes avistercoris</name>
    <dbReference type="NCBI Taxonomy" id="2838462"/>
    <lineage>
        <taxon>Bacteria</taxon>
        <taxon>Bacillati</taxon>
        <taxon>Bacillota</taxon>
        <taxon>Clostridia</taxon>
        <taxon>Lachnospirales</taxon>
        <taxon>Lachnospiraceae</taxon>
        <taxon>Anaerostipes</taxon>
    </lineage>
</organism>
<evidence type="ECO:0000259" key="1">
    <source>
        <dbReference type="PROSITE" id="PS50887"/>
    </source>
</evidence>
<dbReference type="SUPFAM" id="SSF55073">
    <property type="entry name" value="Nucleotide cyclase"/>
    <property type="match status" value="1"/>
</dbReference>
<dbReference type="NCBIfam" id="TIGR00254">
    <property type="entry name" value="GGDEF"/>
    <property type="match status" value="1"/>
</dbReference>
<evidence type="ECO:0000313" key="2">
    <source>
        <dbReference type="EMBL" id="HJC48999.1"/>
    </source>
</evidence>
<dbReference type="SMART" id="SM00267">
    <property type="entry name" value="GGDEF"/>
    <property type="match status" value="1"/>
</dbReference>
<dbReference type="PANTHER" id="PTHR45138">
    <property type="entry name" value="REGULATORY COMPONENTS OF SENSORY TRANSDUCTION SYSTEM"/>
    <property type="match status" value="1"/>
</dbReference>
<dbReference type="GO" id="GO:0052621">
    <property type="term" value="F:diguanylate cyclase activity"/>
    <property type="evidence" value="ECO:0007669"/>
    <property type="project" value="TreeGrafter"/>
</dbReference>
<dbReference type="CDD" id="cd01949">
    <property type="entry name" value="GGDEF"/>
    <property type="match status" value="1"/>
</dbReference>
<protein>
    <submittedName>
        <fullName evidence="2">GGDEF domain-containing protein</fullName>
    </submittedName>
</protein>
<feature type="domain" description="GGDEF" evidence="1">
    <location>
        <begin position="322"/>
        <end position="449"/>
    </location>
</feature>
<dbReference type="PANTHER" id="PTHR45138:SF9">
    <property type="entry name" value="DIGUANYLATE CYCLASE DGCM-RELATED"/>
    <property type="match status" value="1"/>
</dbReference>
<dbReference type="Proteomes" id="UP000823904">
    <property type="component" value="Unassembled WGS sequence"/>
</dbReference>
<dbReference type="AlphaFoldDB" id="A0A9D2PGV4"/>
<reference evidence="2" key="1">
    <citation type="journal article" date="2021" name="PeerJ">
        <title>Extensive microbial diversity within the chicken gut microbiome revealed by metagenomics and culture.</title>
        <authorList>
            <person name="Gilroy R."/>
            <person name="Ravi A."/>
            <person name="Getino M."/>
            <person name="Pursley I."/>
            <person name="Horton D.L."/>
            <person name="Alikhan N.F."/>
            <person name="Baker D."/>
            <person name="Gharbi K."/>
            <person name="Hall N."/>
            <person name="Watson M."/>
            <person name="Adriaenssens E.M."/>
            <person name="Foster-Nyarko E."/>
            <person name="Jarju S."/>
            <person name="Secka A."/>
            <person name="Antonio M."/>
            <person name="Oren A."/>
            <person name="Chaudhuri R.R."/>
            <person name="La Ragione R."/>
            <person name="Hildebrand F."/>
            <person name="Pallen M.J."/>
        </authorList>
    </citation>
    <scope>NUCLEOTIDE SEQUENCE</scope>
    <source>
        <strain evidence="2">ChiSjej3B21-8574</strain>
    </source>
</reference>
<comment type="caution">
    <text evidence="2">The sequence shown here is derived from an EMBL/GenBank/DDBJ whole genome shotgun (WGS) entry which is preliminary data.</text>
</comment>
<evidence type="ECO:0000313" key="3">
    <source>
        <dbReference type="Proteomes" id="UP000823904"/>
    </source>
</evidence>
<name>A0A9D2PGV4_9FIRM</name>
<accession>A0A9D2PGV4</accession>
<dbReference type="Pfam" id="PF00990">
    <property type="entry name" value="GGDEF"/>
    <property type="match status" value="1"/>
</dbReference>
<dbReference type="FunFam" id="3.30.70.270:FF:000001">
    <property type="entry name" value="Diguanylate cyclase domain protein"/>
    <property type="match status" value="1"/>
</dbReference>
<dbReference type="EMBL" id="DWWD01000001">
    <property type="protein sequence ID" value="HJC48999.1"/>
    <property type="molecule type" value="Genomic_DNA"/>
</dbReference>
<proteinExistence type="predicted"/>
<dbReference type="InterPro" id="IPR043128">
    <property type="entry name" value="Rev_trsase/Diguanyl_cyclase"/>
</dbReference>